<feature type="transmembrane region" description="Helical" evidence="2">
    <location>
        <begin position="469"/>
        <end position="495"/>
    </location>
</feature>
<evidence type="ECO:0000313" key="4">
    <source>
        <dbReference type="Proteomes" id="UP000316213"/>
    </source>
</evidence>
<dbReference type="Pfam" id="PF03929">
    <property type="entry name" value="PepSY_TM"/>
    <property type="match status" value="1"/>
</dbReference>
<organism evidence="3 4">
    <name type="scientific">Neorhodopirellula pilleata</name>
    <dbReference type="NCBI Taxonomy" id="2714738"/>
    <lineage>
        <taxon>Bacteria</taxon>
        <taxon>Pseudomonadati</taxon>
        <taxon>Planctomycetota</taxon>
        <taxon>Planctomycetia</taxon>
        <taxon>Pirellulales</taxon>
        <taxon>Pirellulaceae</taxon>
        <taxon>Neorhodopirellula</taxon>
    </lineage>
</organism>
<name>A0A5C6A9F4_9BACT</name>
<evidence type="ECO:0000256" key="1">
    <source>
        <dbReference type="SAM" id="MobiDB-lite"/>
    </source>
</evidence>
<dbReference type="InterPro" id="IPR005625">
    <property type="entry name" value="PepSY-ass_TM"/>
</dbReference>
<sequence length="521" mass="58303">MNESISDQRSPGQDGSPTSRRRWPDYMTVWRWHFYAGLFCIPFVLVLSITGTIFLFRPQIEAWEERELDRLIGDQPAMSYADQVLAAQRETNGWLAALEVVSEPATNPGHTSATRVIVEADGQRLRTYVDPFTGEVRRVINESERFIRFIRQIHGELMLGKRGSYLVELAASWTIIMVVTGAVLWMPRRARLAGVVYPRITRKGKVFWKDLHSVVGFWSAGLIVFLIATGLPWSTFWGDYFKSIRKWTGTSVARQSWDGGHAEHDAADTESELVHKGNEEHKGHKGHGEHNGHEARPKVKPSRQPAWRASAVDPDTYQAEEINAAADYAKTLNWLPPVEISPPADGSSVWTIQSTTANRPHRQSMKWDARTGSVVSRETFSDKHWVDQMVGQGIALHEGQRFSDRSFGWINQAVALFATTSLVMLSCSGVVLWWRRRRQGHVSESSSGLHPPGVKTTSDPVVLSRARTLAVIGVAIALATYLPLFGLSLVIVLVADRMLTRLSPRASRWLGRHTPSAAMGA</sequence>
<evidence type="ECO:0000313" key="3">
    <source>
        <dbReference type="EMBL" id="TWT95671.1"/>
    </source>
</evidence>
<accession>A0A5C6A9F4</accession>
<dbReference type="RefSeq" id="WP_146578704.1">
    <property type="nucleotide sequence ID" value="NZ_SJPM01000006.1"/>
</dbReference>
<feature type="transmembrane region" description="Helical" evidence="2">
    <location>
        <begin position="165"/>
        <end position="186"/>
    </location>
</feature>
<dbReference type="AlphaFoldDB" id="A0A5C6A9F4"/>
<feature type="transmembrane region" description="Helical" evidence="2">
    <location>
        <begin position="32"/>
        <end position="56"/>
    </location>
</feature>
<feature type="compositionally biased region" description="Basic and acidic residues" evidence="1">
    <location>
        <begin position="279"/>
        <end position="297"/>
    </location>
</feature>
<comment type="caution">
    <text evidence="3">The sequence shown here is derived from an EMBL/GenBank/DDBJ whole genome shotgun (WGS) entry which is preliminary data.</text>
</comment>
<evidence type="ECO:0000256" key="2">
    <source>
        <dbReference type="SAM" id="Phobius"/>
    </source>
</evidence>
<keyword evidence="4" id="KW-1185">Reference proteome</keyword>
<protein>
    <submittedName>
        <fullName evidence="3">PepSY-associated TM helix</fullName>
    </submittedName>
</protein>
<dbReference type="OrthoDB" id="111691at2"/>
<proteinExistence type="predicted"/>
<gene>
    <name evidence="3" type="ORF">Pla100_33120</name>
</gene>
<dbReference type="Proteomes" id="UP000316213">
    <property type="component" value="Unassembled WGS sequence"/>
</dbReference>
<dbReference type="EMBL" id="SJPM01000006">
    <property type="protein sequence ID" value="TWT95671.1"/>
    <property type="molecule type" value="Genomic_DNA"/>
</dbReference>
<feature type="transmembrane region" description="Helical" evidence="2">
    <location>
        <begin position="215"/>
        <end position="236"/>
    </location>
</feature>
<dbReference type="PANTHER" id="PTHR34219:SF1">
    <property type="entry name" value="PEPSY DOMAIN-CONTAINING PROTEIN"/>
    <property type="match status" value="1"/>
</dbReference>
<reference evidence="3 4" key="1">
    <citation type="submission" date="2019-02" db="EMBL/GenBank/DDBJ databases">
        <title>Deep-cultivation of Planctomycetes and their phenomic and genomic characterization uncovers novel biology.</title>
        <authorList>
            <person name="Wiegand S."/>
            <person name="Jogler M."/>
            <person name="Boedeker C."/>
            <person name="Pinto D."/>
            <person name="Vollmers J."/>
            <person name="Rivas-Marin E."/>
            <person name="Kohn T."/>
            <person name="Peeters S.H."/>
            <person name="Heuer A."/>
            <person name="Rast P."/>
            <person name="Oberbeckmann S."/>
            <person name="Bunk B."/>
            <person name="Jeske O."/>
            <person name="Meyerdierks A."/>
            <person name="Storesund J.E."/>
            <person name="Kallscheuer N."/>
            <person name="Luecker S."/>
            <person name="Lage O.M."/>
            <person name="Pohl T."/>
            <person name="Merkel B.J."/>
            <person name="Hornburger P."/>
            <person name="Mueller R.-W."/>
            <person name="Bruemmer F."/>
            <person name="Labrenz M."/>
            <person name="Spormann A.M."/>
            <person name="Op Den Camp H."/>
            <person name="Overmann J."/>
            <person name="Amann R."/>
            <person name="Jetten M.S.M."/>
            <person name="Mascher T."/>
            <person name="Medema M.H."/>
            <person name="Devos D.P."/>
            <person name="Kaster A.-K."/>
            <person name="Ovreas L."/>
            <person name="Rohde M."/>
            <person name="Galperin M.Y."/>
            <person name="Jogler C."/>
        </authorList>
    </citation>
    <scope>NUCLEOTIDE SEQUENCE [LARGE SCALE GENOMIC DNA]</scope>
    <source>
        <strain evidence="3 4">Pla100</strain>
    </source>
</reference>
<feature type="region of interest" description="Disordered" evidence="1">
    <location>
        <begin position="279"/>
        <end position="306"/>
    </location>
</feature>
<keyword evidence="2" id="KW-0812">Transmembrane</keyword>
<feature type="transmembrane region" description="Helical" evidence="2">
    <location>
        <begin position="413"/>
        <end position="434"/>
    </location>
</feature>
<keyword evidence="2" id="KW-1133">Transmembrane helix</keyword>
<keyword evidence="2" id="KW-0472">Membrane</keyword>
<dbReference type="PANTHER" id="PTHR34219">
    <property type="entry name" value="IRON-REGULATED INNER MEMBRANE PROTEIN-RELATED"/>
    <property type="match status" value="1"/>
</dbReference>